<dbReference type="Pfam" id="PF02515">
    <property type="entry name" value="CoA_transf_3"/>
    <property type="match status" value="1"/>
</dbReference>
<gene>
    <name evidence="2" type="ORF">GCM10017044_14420</name>
</gene>
<dbReference type="PANTHER" id="PTHR48207">
    <property type="entry name" value="SUCCINATE--HYDROXYMETHYLGLUTARATE COA-TRANSFERASE"/>
    <property type="match status" value="1"/>
</dbReference>
<reference evidence="2" key="2">
    <citation type="submission" date="2020-09" db="EMBL/GenBank/DDBJ databases">
        <authorList>
            <person name="Sun Q."/>
            <person name="Kim S."/>
        </authorList>
    </citation>
    <scope>NUCLEOTIDE SEQUENCE</scope>
    <source>
        <strain evidence="2">KCTC 42590</strain>
    </source>
</reference>
<proteinExistence type="predicted"/>
<dbReference type="SUPFAM" id="SSF89796">
    <property type="entry name" value="CoA-transferase family III (CaiB/BaiF)"/>
    <property type="match status" value="1"/>
</dbReference>
<accession>A0A919ASX7</accession>
<comment type="caution">
    <text evidence="2">The sequence shown here is derived from an EMBL/GenBank/DDBJ whole genome shotgun (WGS) entry which is preliminary data.</text>
</comment>
<evidence type="ECO:0000313" key="3">
    <source>
        <dbReference type="Proteomes" id="UP000630923"/>
    </source>
</evidence>
<name>A0A919ASX7_9PROT</name>
<dbReference type="PANTHER" id="PTHR48207:SF3">
    <property type="entry name" value="SUCCINATE--HYDROXYMETHYLGLUTARATE COA-TRANSFERASE"/>
    <property type="match status" value="1"/>
</dbReference>
<dbReference type="RefSeq" id="WP_191251295.1">
    <property type="nucleotide sequence ID" value="NZ_BNCI01000001.1"/>
</dbReference>
<evidence type="ECO:0008006" key="4">
    <source>
        <dbReference type="Google" id="ProtNLM"/>
    </source>
</evidence>
<dbReference type="EMBL" id="BNCI01000001">
    <property type="protein sequence ID" value="GHF20635.1"/>
    <property type="molecule type" value="Genomic_DNA"/>
</dbReference>
<keyword evidence="3" id="KW-1185">Reference proteome</keyword>
<evidence type="ECO:0000313" key="2">
    <source>
        <dbReference type="EMBL" id="GHF20635.1"/>
    </source>
</evidence>
<keyword evidence="1" id="KW-0808">Transferase</keyword>
<organism evidence="2 3">
    <name type="scientific">Kordiimonas sediminis</name>
    <dbReference type="NCBI Taxonomy" id="1735581"/>
    <lineage>
        <taxon>Bacteria</taxon>
        <taxon>Pseudomonadati</taxon>
        <taxon>Pseudomonadota</taxon>
        <taxon>Alphaproteobacteria</taxon>
        <taxon>Kordiimonadales</taxon>
        <taxon>Kordiimonadaceae</taxon>
        <taxon>Kordiimonas</taxon>
    </lineage>
</organism>
<dbReference type="GO" id="GO:0008410">
    <property type="term" value="F:CoA-transferase activity"/>
    <property type="evidence" value="ECO:0007669"/>
    <property type="project" value="TreeGrafter"/>
</dbReference>
<evidence type="ECO:0000256" key="1">
    <source>
        <dbReference type="ARBA" id="ARBA00022679"/>
    </source>
</evidence>
<dbReference type="Gene3D" id="3.30.1540.10">
    <property type="entry name" value="formyl-coa transferase, domain 3"/>
    <property type="match status" value="1"/>
</dbReference>
<dbReference type="InterPro" id="IPR050483">
    <property type="entry name" value="CoA-transferase_III_domain"/>
</dbReference>
<dbReference type="Gene3D" id="3.40.50.10540">
    <property type="entry name" value="Crotonobetainyl-coa:carnitine coa-transferase, domain 1"/>
    <property type="match status" value="1"/>
</dbReference>
<dbReference type="InterPro" id="IPR044855">
    <property type="entry name" value="CoA-Trfase_III_dom3_sf"/>
</dbReference>
<dbReference type="InterPro" id="IPR023606">
    <property type="entry name" value="CoA-Trfase_III_dom_1_sf"/>
</dbReference>
<dbReference type="InterPro" id="IPR003673">
    <property type="entry name" value="CoA-Trfase_fam_III"/>
</dbReference>
<dbReference type="Proteomes" id="UP000630923">
    <property type="component" value="Unassembled WGS sequence"/>
</dbReference>
<dbReference type="AlphaFoldDB" id="A0A919ASX7"/>
<sequence>MQPLDGIVVLDLSRILAGPWCTQILADLGARVIKIEHPANGDDTRHWGPPWLKDKAGNPTKDAAYYLSANRGKQSVAVDIATTEGQEFIRTLAKSADVVVENFKVGGLAKYGLDYAGLKEVNPALVYLSVTGFGQTGPRAAEAGYDYLIQAMSGLMSITGVPDGQPGAGPMRVGVAVSDITTGLYGVIGVLAALRHRDNTGVGQHVDLALLDTQVSWLANQAQNYFNTGVSPVRTGAQHPNLAPYQPFETQDGFVVIAIGNDIQFKRFTDFINRPDLAADERFATNPLRVTNQAELASILTDITRQRTSAEWLESLPKIAVPCGPINTIEQALEDPQVKARGMVIDMEHSTAGSIKGLANPLKFSETPIVYGKAPPTLGEDTDTLKKEFGN</sequence>
<protein>
    <recommendedName>
        <fullName evidence="4">CoA transferase</fullName>
    </recommendedName>
</protein>
<reference evidence="2" key="1">
    <citation type="journal article" date="2014" name="Int. J. Syst. Evol. Microbiol.">
        <title>Complete genome sequence of Corynebacterium casei LMG S-19264T (=DSM 44701T), isolated from a smear-ripened cheese.</title>
        <authorList>
            <consortium name="US DOE Joint Genome Institute (JGI-PGF)"/>
            <person name="Walter F."/>
            <person name="Albersmeier A."/>
            <person name="Kalinowski J."/>
            <person name="Ruckert C."/>
        </authorList>
    </citation>
    <scope>NUCLEOTIDE SEQUENCE</scope>
    <source>
        <strain evidence="2">KCTC 42590</strain>
    </source>
</reference>